<dbReference type="InterPro" id="IPR003180">
    <property type="entry name" value="MPG"/>
</dbReference>
<dbReference type="EMBL" id="CP089984">
    <property type="protein sequence ID" value="WXB17822.1"/>
    <property type="molecule type" value="Genomic_DNA"/>
</dbReference>
<protein>
    <recommendedName>
        <fullName evidence="5">Putative 3-methyladenine DNA glycosylase</fullName>
        <ecNumber evidence="5">3.2.2.-</ecNumber>
    </recommendedName>
</protein>
<reference evidence="6 7" key="1">
    <citation type="submission" date="2021-12" db="EMBL/GenBank/DDBJ databases">
        <title>Discovery of the Pendulisporaceae a myxobacterial family with distinct sporulation behavior and unique specialized metabolism.</title>
        <authorList>
            <person name="Garcia R."/>
            <person name="Popoff A."/>
            <person name="Bader C.D."/>
            <person name="Loehr J."/>
            <person name="Walesch S."/>
            <person name="Walt C."/>
            <person name="Boldt J."/>
            <person name="Bunk B."/>
            <person name="Haeckl F.J.F.P.J."/>
            <person name="Gunesch A.P."/>
            <person name="Birkelbach J."/>
            <person name="Nuebel U."/>
            <person name="Pietschmann T."/>
            <person name="Bach T."/>
            <person name="Mueller R."/>
        </authorList>
    </citation>
    <scope>NUCLEOTIDE SEQUENCE [LARGE SCALE GENOMIC DNA]</scope>
    <source>
        <strain evidence="6 7">MSr11954</strain>
    </source>
</reference>
<name>A0ABZ2M4C2_9BACT</name>
<dbReference type="InterPro" id="IPR036995">
    <property type="entry name" value="MPG_sf"/>
</dbReference>
<dbReference type="InterPro" id="IPR011034">
    <property type="entry name" value="Formyl_transferase-like_C_sf"/>
</dbReference>
<evidence type="ECO:0000256" key="2">
    <source>
        <dbReference type="ARBA" id="ARBA00022763"/>
    </source>
</evidence>
<proteinExistence type="inferred from homology"/>
<dbReference type="EC" id="3.2.2.-" evidence="5"/>
<keyword evidence="4 5" id="KW-0234">DNA repair</keyword>
<accession>A0ABZ2M4C2</accession>
<dbReference type="HAMAP" id="MF_00527">
    <property type="entry name" value="3MGH"/>
    <property type="match status" value="1"/>
</dbReference>
<dbReference type="Gene3D" id="3.10.300.10">
    <property type="entry name" value="Methylpurine-DNA glycosylase (MPG)"/>
    <property type="match status" value="1"/>
</dbReference>
<dbReference type="NCBIfam" id="TIGR00567">
    <property type="entry name" value="3mg"/>
    <property type="match status" value="1"/>
</dbReference>
<evidence type="ECO:0000256" key="1">
    <source>
        <dbReference type="ARBA" id="ARBA00009232"/>
    </source>
</evidence>
<dbReference type="Pfam" id="PF02245">
    <property type="entry name" value="Pur_DNA_glyco"/>
    <property type="match status" value="1"/>
</dbReference>
<dbReference type="Proteomes" id="UP001370348">
    <property type="component" value="Chromosome"/>
</dbReference>
<dbReference type="SUPFAM" id="SSF50486">
    <property type="entry name" value="FMT C-terminal domain-like"/>
    <property type="match status" value="1"/>
</dbReference>
<dbReference type="PANTHER" id="PTHR10429">
    <property type="entry name" value="DNA-3-METHYLADENINE GLYCOSYLASE"/>
    <property type="match status" value="1"/>
</dbReference>
<dbReference type="CDD" id="cd00540">
    <property type="entry name" value="AAG"/>
    <property type="match status" value="1"/>
</dbReference>
<evidence type="ECO:0000256" key="3">
    <source>
        <dbReference type="ARBA" id="ARBA00022801"/>
    </source>
</evidence>
<sequence>MPKSLSDPAPAIAPPASPPSFGERLGLEFFARDALVVARDLLGTLLVHRLPDGEARAVRIVETEAYRGPTDRACHARVGLTKRTRTLYGPPGHAYVYLIYGMYDCFNVVCFGEGKGHAVLVRAGEPLSGIPKELRTDGPGRMTRALGITRAHDGFNLREGALFLVPRATSRRPTMTTTARVGVGYSGVYADKPWRFFDAASRHVSRPSPSQIGTGGVRAR</sequence>
<keyword evidence="2 5" id="KW-0227">DNA damage</keyword>
<gene>
    <name evidence="6" type="ORF">LZC94_11220</name>
</gene>
<evidence type="ECO:0000256" key="4">
    <source>
        <dbReference type="ARBA" id="ARBA00023204"/>
    </source>
</evidence>
<evidence type="ECO:0000256" key="5">
    <source>
        <dbReference type="HAMAP-Rule" id="MF_00527"/>
    </source>
</evidence>
<keyword evidence="3 5" id="KW-0378">Hydrolase</keyword>
<comment type="similarity">
    <text evidence="1 5">Belongs to the DNA glycosylase MPG family.</text>
</comment>
<evidence type="ECO:0000313" key="7">
    <source>
        <dbReference type="Proteomes" id="UP001370348"/>
    </source>
</evidence>
<dbReference type="RefSeq" id="WP_394827465.1">
    <property type="nucleotide sequence ID" value="NZ_CP089984.1"/>
</dbReference>
<organism evidence="6 7">
    <name type="scientific">Pendulispora albinea</name>
    <dbReference type="NCBI Taxonomy" id="2741071"/>
    <lineage>
        <taxon>Bacteria</taxon>
        <taxon>Pseudomonadati</taxon>
        <taxon>Myxococcota</taxon>
        <taxon>Myxococcia</taxon>
        <taxon>Myxococcales</taxon>
        <taxon>Sorangiineae</taxon>
        <taxon>Pendulisporaceae</taxon>
        <taxon>Pendulispora</taxon>
    </lineage>
</organism>
<evidence type="ECO:0000313" key="6">
    <source>
        <dbReference type="EMBL" id="WXB17822.1"/>
    </source>
</evidence>
<dbReference type="PANTHER" id="PTHR10429:SF0">
    <property type="entry name" value="DNA-3-METHYLADENINE GLYCOSYLASE"/>
    <property type="match status" value="1"/>
</dbReference>
<keyword evidence="7" id="KW-1185">Reference proteome</keyword>